<keyword evidence="3 10" id="KW-0716">Sensory transduction</keyword>
<keyword evidence="7 10" id="KW-0472">Membrane</keyword>
<evidence type="ECO:0000256" key="5">
    <source>
        <dbReference type="ARBA" id="ARBA00022725"/>
    </source>
</evidence>
<feature type="transmembrane region" description="Helical" evidence="10">
    <location>
        <begin position="280"/>
        <end position="301"/>
    </location>
</feature>
<comment type="caution">
    <text evidence="10">Lacks conserved residue(s) required for the propagation of feature annotation.</text>
</comment>
<evidence type="ECO:0000256" key="6">
    <source>
        <dbReference type="ARBA" id="ARBA00022989"/>
    </source>
</evidence>
<reference evidence="11 12" key="1">
    <citation type="journal article" date="2018" name="Genome Res.">
        <title>The genomic architecture and molecular evolution of ant odorant receptors.</title>
        <authorList>
            <person name="McKenzie S.K."/>
            <person name="Kronauer D.J.C."/>
        </authorList>
    </citation>
    <scope>NUCLEOTIDE SEQUENCE [LARGE SCALE GENOMIC DNA]</scope>
    <source>
        <strain evidence="11">Clonal line C1</strain>
    </source>
</reference>
<evidence type="ECO:0000256" key="2">
    <source>
        <dbReference type="ARBA" id="ARBA00022475"/>
    </source>
</evidence>
<dbReference type="Proteomes" id="UP000279307">
    <property type="component" value="Chromosome 7"/>
</dbReference>
<dbReference type="Pfam" id="PF02949">
    <property type="entry name" value="7tm_6"/>
    <property type="match status" value="1"/>
</dbReference>
<dbReference type="PANTHER" id="PTHR21137">
    <property type="entry name" value="ODORANT RECEPTOR"/>
    <property type="match status" value="1"/>
</dbReference>
<organism evidence="11 12">
    <name type="scientific">Ooceraea biroi</name>
    <name type="common">Clonal raider ant</name>
    <name type="synonym">Cerapachys biroi</name>
    <dbReference type="NCBI Taxonomy" id="2015173"/>
    <lineage>
        <taxon>Eukaryota</taxon>
        <taxon>Metazoa</taxon>
        <taxon>Ecdysozoa</taxon>
        <taxon>Arthropoda</taxon>
        <taxon>Hexapoda</taxon>
        <taxon>Insecta</taxon>
        <taxon>Pterygota</taxon>
        <taxon>Neoptera</taxon>
        <taxon>Endopterygota</taxon>
        <taxon>Hymenoptera</taxon>
        <taxon>Apocrita</taxon>
        <taxon>Aculeata</taxon>
        <taxon>Formicoidea</taxon>
        <taxon>Formicidae</taxon>
        <taxon>Dorylinae</taxon>
        <taxon>Ooceraea</taxon>
    </lineage>
</organism>
<accession>A0A3L8DJ06</accession>
<evidence type="ECO:0000313" key="12">
    <source>
        <dbReference type="Proteomes" id="UP000279307"/>
    </source>
</evidence>
<comment type="similarity">
    <text evidence="10">Belongs to the insect chemoreceptor superfamily. Heteromeric odorant receptor channel (TC 1.A.69) family.</text>
</comment>
<evidence type="ECO:0000256" key="4">
    <source>
        <dbReference type="ARBA" id="ARBA00022692"/>
    </source>
</evidence>
<dbReference type="InterPro" id="IPR004117">
    <property type="entry name" value="7tm6_olfct_rcpt"/>
</dbReference>
<comment type="subcellular location">
    <subcellularLocation>
        <location evidence="1 10">Cell membrane</location>
        <topology evidence="1 10">Multi-pass membrane protein</topology>
    </subcellularLocation>
</comment>
<proteinExistence type="inferred from homology"/>
<keyword evidence="4 10" id="KW-0812">Transmembrane</keyword>
<protein>
    <recommendedName>
        <fullName evidence="10">Odorant receptor</fullName>
    </recommendedName>
</protein>
<evidence type="ECO:0000256" key="9">
    <source>
        <dbReference type="ARBA" id="ARBA00023224"/>
    </source>
</evidence>
<feature type="transmembrane region" description="Helical" evidence="10">
    <location>
        <begin position="32"/>
        <end position="53"/>
    </location>
</feature>
<comment type="caution">
    <text evidence="11">The sequence shown here is derived from an EMBL/GenBank/DDBJ whole genome shotgun (WGS) entry which is preliminary data.</text>
</comment>
<feature type="transmembrane region" description="Helical" evidence="10">
    <location>
        <begin position="307"/>
        <end position="326"/>
    </location>
</feature>
<dbReference type="AlphaFoldDB" id="A0A3L8DJ06"/>
<dbReference type="GO" id="GO:0004984">
    <property type="term" value="F:olfactory receptor activity"/>
    <property type="evidence" value="ECO:0007669"/>
    <property type="project" value="InterPro"/>
</dbReference>
<dbReference type="OrthoDB" id="7696577at2759"/>
<gene>
    <name evidence="11" type="ORF">DMN91_006799</name>
</gene>
<keyword evidence="2" id="KW-1003">Cell membrane</keyword>
<evidence type="ECO:0000256" key="3">
    <source>
        <dbReference type="ARBA" id="ARBA00022606"/>
    </source>
</evidence>
<evidence type="ECO:0000313" key="11">
    <source>
        <dbReference type="EMBL" id="RLU20192.1"/>
    </source>
</evidence>
<dbReference type="GO" id="GO:0007165">
    <property type="term" value="P:signal transduction"/>
    <property type="evidence" value="ECO:0007669"/>
    <property type="project" value="UniProtKB-KW"/>
</dbReference>
<evidence type="ECO:0000256" key="7">
    <source>
        <dbReference type="ARBA" id="ARBA00023136"/>
    </source>
</evidence>
<evidence type="ECO:0000256" key="8">
    <source>
        <dbReference type="ARBA" id="ARBA00023170"/>
    </source>
</evidence>
<feature type="transmembrane region" description="Helical" evidence="10">
    <location>
        <begin position="122"/>
        <end position="142"/>
    </location>
</feature>
<feature type="transmembrane region" description="Helical" evidence="10">
    <location>
        <begin position="381"/>
        <end position="401"/>
    </location>
</feature>
<name>A0A3L8DJ06_OOCBI</name>
<sequence length="403" mass="47192">MLTNFLREYNANRVFLSSVGLWPFQNKIMRNFLRTFCILLEISYCPFEVILLYDHWDDSKLVFDGLYQLTVSVGFLVRIMNDLWNYDKLQKLYQAMDEHWDIFTNKIDVRVLKEYSTFSRKFTIYFSILLYIMSSAFIIVPLKPIFLDIILPLNESRPRFFAIELECRLDKNEHFLLLYFYTTTIIVVGITIIVAIDTVYVISTTHACSLFASVSQQVENMILKVNNSNKISDHEHCMNTEFEMLEEESLYREYITCLKKHQLAIEFVDILESSYQGFTLCLLILFIVILILIGIRIVYVLDQVEEVIRFAFLIIGASMILLLVCYPCQRLMDESQNVFHRAYAAEWYNYSPRLKYLLIITLYRSNIPCGLKAGNMVPLSIATFAAVVRIGISYFTAFLSLKD</sequence>
<keyword evidence="6 10" id="KW-1133">Transmembrane helix</keyword>
<dbReference type="GO" id="GO:0005549">
    <property type="term" value="F:odorant binding"/>
    <property type="evidence" value="ECO:0007669"/>
    <property type="project" value="InterPro"/>
</dbReference>
<keyword evidence="8 10" id="KW-0675">Receptor</keyword>
<feature type="transmembrane region" description="Helical" evidence="10">
    <location>
        <begin position="178"/>
        <end position="202"/>
    </location>
</feature>
<evidence type="ECO:0000256" key="10">
    <source>
        <dbReference type="RuleBase" id="RU351113"/>
    </source>
</evidence>
<dbReference type="EMBL" id="QOIP01000007">
    <property type="protein sequence ID" value="RLU20192.1"/>
    <property type="molecule type" value="Genomic_DNA"/>
</dbReference>
<dbReference type="GO" id="GO:0005886">
    <property type="term" value="C:plasma membrane"/>
    <property type="evidence" value="ECO:0007669"/>
    <property type="project" value="UniProtKB-SubCell"/>
</dbReference>
<dbReference type="PANTHER" id="PTHR21137:SF35">
    <property type="entry name" value="ODORANT RECEPTOR 19A-RELATED"/>
    <property type="match status" value="1"/>
</dbReference>
<evidence type="ECO:0000256" key="1">
    <source>
        <dbReference type="ARBA" id="ARBA00004651"/>
    </source>
</evidence>
<keyword evidence="5 10" id="KW-0552">Olfaction</keyword>
<keyword evidence="9 10" id="KW-0807">Transducer</keyword>